<gene>
    <name evidence="1" type="ORF">P3H78_32960</name>
</gene>
<evidence type="ECO:0000313" key="1">
    <source>
        <dbReference type="EMBL" id="MDF3303331.1"/>
    </source>
</evidence>
<keyword evidence="2" id="KW-1185">Reference proteome</keyword>
<name>A0ABT6AFA5_9ACTN</name>
<accession>A0ABT6AFA5</accession>
<proteinExistence type="predicted"/>
<sequence length="196" mass="22317">MPDRNIDFGHYKARGELSSLAAARVLDTLAGGITSPVTTRRGLTARLRYMTRSEHARSLMASEGLNPSSETLAKWLDGTQQPKASNLTLIDRTYRRMRRHNVARYLLQRLNAGGGTRVEIHPADDTSVLERHRRRDKQMRKINIRKWDHIVKAWADGAWEKGTKAALDDVWVDKLRDELGSDWGAYEYTKSLGFNA</sequence>
<dbReference type="EMBL" id="JARJBB010000072">
    <property type="protein sequence ID" value="MDF3303331.1"/>
    <property type="molecule type" value="Genomic_DNA"/>
</dbReference>
<comment type="caution">
    <text evidence="1">The sequence shown here is derived from an EMBL/GenBank/DDBJ whole genome shotgun (WGS) entry which is preliminary data.</text>
</comment>
<evidence type="ECO:0000313" key="2">
    <source>
        <dbReference type="Proteomes" id="UP001221150"/>
    </source>
</evidence>
<dbReference type="RefSeq" id="WP_276112850.1">
    <property type="nucleotide sequence ID" value="NZ_JARJBB010000072.1"/>
</dbReference>
<protein>
    <submittedName>
        <fullName evidence="1">Transcriptional regulator</fullName>
    </submittedName>
</protein>
<organism evidence="1 2">
    <name type="scientific">Streptomyces tropicalis</name>
    <dbReference type="NCBI Taxonomy" id="3034234"/>
    <lineage>
        <taxon>Bacteria</taxon>
        <taxon>Bacillati</taxon>
        <taxon>Actinomycetota</taxon>
        <taxon>Actinomycetes</taxon>
        <taxon>Kitasatosporales</taxon>
        <taxon>Streptomycetaceae</taxon>
        <taxon>Streptomyces</taxon>
    </lineage>
</organism>
<dbReference type="Proteomes" id="UP001221150">
    <property type="component" value="Unassembled WGS sequence"/>
</dbReference>
<reference evidence="1 2" key="1">
    <citation type="submission" date="2023-03" db="EMBL/GenBank/DDBJ databases">
        <title>Draft genome sequence of Streptomyces sp. K1PA1 isolated from peat swamp forest in Thailand.</title>
        <authorList>
            <person name="Klaysubun C."/>
            <person name="Duangmal K."/>
        </authorList>
    </citation>
    <scope>NUCLEOTIDE SEQUENCE [LARGE SCALE GENOMIC DNA]</scope>
    <source>
        <strain evidence="1 2">K1PA1</strain>
    </source>
</reference>